<dbReference type="InterPro" id="IPR015168">
    <property type="entry name" value="SsuA/THI5"/>
</dbReference>
<evidence type="ECO:0000256" key="11">
    <source>
        <dbReference type="ARBA" id="ARBA00048179"/>
    </source>
</evidence>
<keyword evidence="16" id="KW-1185">Reference proteome</keyword>
<sequence>MAGGARRATSRPPQAANATSSSTHAAFQKVPAIKLGYANKAPMRHLLIFIALMLASAAPSFAQKLEPVTLQLKWKHQFQFAGYYVAVEKGYYRDAGFEVKLAEAQGEDTLDAVLAGKAHYGVAGSELALRRALGDPVVALATVLQHSALALAVRGGTSLTVHDLSGRKAMLSPHDQELLAYLKREGLAGGRVQQVPQSYDINDLVTGKVDAFSVYTTDQVWQLRKAGLAYTLLSPRAGGIDFYGDTLFTTEKRARGEPERVRAFREASLRGWQYAMDHSAETVDLILARYSQRLPREHLLFEAAEMARLMQPQLIEIGHMNPGRWRHVAGVYAEIGMLPRGFSLDGFLFDDVSRGTRGPDPWLIGLGLLAAGSLAAAGWLFLRYQRLRSQVQPVVPMPAPMAEGATADDAADDLFSLDYLRRTLPRELERARREGATLQLAWLRVNEPLQPDGGPAAAGSLVRALAALVAQRSQGGDFACHAGRGELAWVLPGEASDAAAQRLRALAADFARQPVWSGLIELKGTVAWGLAAFPHDAADAQALLRIAAERVSAPNAASG</sequence>
<dbReference type="Pfam" id="PF09084">
    <property type="entry name" value="NMT1"/>
    <property type="match status" value="1"/>
</dbReference>
<evidence type="ECO:0000256" key="1">
    <source>
        <dbReference type="ARBA" id="ARBA00003469"/>
    </source>
</evidence>
<keyword evidence="5" id="KW-0808">Transferase</keyword>
<reference evidence="15 16" key="1">
    <citation type="submission" date="2019-07" db="EMBL/GenBank/DDBJ databases">
        <title>Caenimonas sedimenti sp. nov., isolated from activated sludge.</title>
        <authorList>
            <person name="Xu J."/>
        </authorList>
    </citation>
    <scope>NUCLEOTIDE SEQUENCE [LARGE SCALE GENOMIC DNA]</scope>
    <source>
        <strain evidence="15 16">HX-9-20</strain>
    </source>
</reference>
<name>A0A562ZQ48_9BURK</name>
<keyword evidence="13" id="KW-0812">Transmembrane</keyword>
<evidence type="ECO:0000256" key="7">
    <source>
        <dbReference type="ARBA" id="ARBA00022898"/>
    </source>
</evidence>
<keyword evidence="13" id="KW-0472">Membrane</keyword>
<evidence type="ECO:0000259" key="14">
    <source>
        <dbReference type="Pfam" id="PF09084"/>
    </source>
</evidence>
<dbReference type="SUPFAM" id="SSF53850">
    <property type="entry name" value="Periplasmic binding protein-like II"/>
    <property type="match status" value="1"/>
</dbReference>
<dbReference type="Proteomes" id="UP000318199">
    <property type="component" value="Unassembled WGS sequence"/>
</dbReference>
<comment type="subunit">
    <text evidence="4">Homodimer.</text>
</comment>
<dbReference type="PANTHER" id="PTHR31528:SF1">
    <property type="entry name" value="4-AMINO-5-HYDROXYMETHYL-2-METHYLPYRIMIDINE PHOSPHATE SYNTHASE THI11-RELATED"/>
    <property type="match status" value="1"/>
</dbReference>
<evidence type="ECO:0000256" key="3">
    <source>
        <dbReference type="ARBA" id="ARBA00009406"/>
    </source>
</evidence>
<feature type="transmembrane region" description="Helical" evidence="13">
    <location>
        <begin position="362"/>
        <end position="382"/>
    </location>
</feature>
<keyword evidence="9" id="KW-0408">Iron</keyword>
<dbReference type="GO" id="GO:0009228">
    <property type="term" value="P:thiamine biosynthetic process"/>
    <property type="evidence" value="ECO:0007669"/>
    <property type="project" value="UniProtKB-KW"/>
</dbReference>
<gene>
    <name evidence="15" type="ORF">FN976_15665</name>
</gene>
<keyword evidence="6" id="KW-0479">Metal-binding</keyword>
<evidence type="ECO:0000256" key="12">
    <source>
        <dbReference type="SAM" id="MobiDB-lite"/>
    </source>
</evidence>
<dbReference type="GO" id="GO:0046872">
    <property type="term" value="F:metal ion binding"/>
    <property type="evidence" value="ECO:0007669"/>
    <property type="project" value="UniProtKB-KW"/>
</dbReference>
<dbReference type="InterPro" id="IPR043128">
    <property type="entry name" value="Rev_trsase/Diguanyl_cyclase"/>
</dbReference>
<dbReference type="SUPFAM" id="SSF55073">
    <property type="entry name" value="Nucleotide cyclase"/>
    <property type="match status" value="1"/>
</dbReference>
<dbReference type="OrthoDB" id="9808408at2"/>
<comment type="similarity">
    <text evidence="3">Belongs to the NMT1/THI5 family.</text>
</comment>
<evidence type="ECO:0000313" key="15">
    <source>
        <dbReference type="EMBL" id="TWO70415.1"/>
    </source>
</evidence>
<comment type="pathway">
    <text evidence="2">Cofactor biosynthesis; thiamine diphosphate biosynthesis.</text>
</comment>
<feature type="domain" description="SsuA/THI5-like" evidence="14">
    <location>
        <begin position="77"/>
        <end position="280"/>
    </location>
</feature>
<protein>
    <recommendedName>
        <fullName evidence="10">Thiamine pyrimidine synthase</fullName>
    </recommendedName>
</protein>
<keyword evidence="8" id="KW-0784">Thiamine biosynthesis</keyword>
<dbReference type="GO" id="GO:0016740">
    <property type="term" value="F:transferase activity"/>
    <property type="evidence" value="ECO:0007669"/>
    <property type="project" value="UniProtKB-KW"/>
</dbReference>
<evidence type="ECO:0000256" key="5">
    <source>
        <dbReference type="ARBA" id="ARBA00022679"/>
    </source>
</evidence>
<organism evidence="15 16">
    <name type="scientific">Caenimonas sedimenti</name>
    <dbReference type="NCBI Taxonomy" id="2596921"/>
    <lineage>
        <taxon>Bacteria</taxon>
        <taxon>Pseudomonadati</taxon>
        <taxon>Pseudomonadota</taxon>
        <taxon>Betaproteobacteria</taxon>
        <taxon>Burkholderiales</taxon>
        <taxon>Comamonadaceae</taxon>
        <taxon>Caenimonas</taxon>
    </lineage>
</organism>
<dbReference type="Gene3D" id="3.40.190.10">
    <property type="entry name" value="Periplasmic binding protein-like II"/>
    <property type="match status" value="2"/>
</dbReference>
<evidence type="ECO:0000256" key="13">
    <source>
        <dbReference type="SAM" id="Phobius"/>
    </source>
</evidence>
<feature type="region of interest" description="Disordered" evidence="12">
    <location>
        <begin position="1"/>
        <end position="22"/>
    </location>
</feature>
<keyword evidence="13" id="KW-1133">Transmembrane helix</keyword>
<dbReference type="PANTHER" id="PTHR31528">
    <property type="entry name" value="4-AMINO-5-HYDROXYMETHYL-2-METHYLPYRIMIDINE PHOSPHATE SYNTHASE THI11-RELATED"/>
    <property type="match status" value="1"/>
</dbReference>
<evidence type="ECO:0000256" key="4">
    <source>
        <dbReference type="ARBA" id="ARBA00011738"/>
    </source>
</evidence>
<evidence type="ECO:0000256" key="6">
    <source>
        <dbReference type="ARBA" id="ARBA00022723"/>
    </source>
</evidence>
<dbReference type="Gene3D" id="3.30.70.270">
    <property type="match status" value="1"/>
</dbReference>
<keyword evidence="7" id="KW-0663">Pyridoxal phosphate</keyword>
<proteinExistence type="inferred from homology"/>
<comment type="catalytic activity">
    <reaction evidence="11">
        <text>N(6)-(pyridoxal phosphate)-L-lysyl-[4-amino-5-hydroxymethyl-2-methylpyrimidine phosphate synthase] + L-histidyl-[4-amino-5-hydroxymethyl-2-methylpyrimidine phosphate synthase] + 2 Fe(3+) + 4 H2O = L-lysyl-[4-amino-5-hydroxymethyl-2-methylpyrimidine phosphate synthase] + (2S)-2-amino-5-hydroxy-4-oxopentanoyl-[4-amino-5-hydroxymethyl-2-methylpyrimidine phosphate synthase] + 4-amino-2-methyl-5-(phosphooxymethyl)pyrimidine + 3-oxopropanoate + 2 Fe(2+) + 2 H(+)</text>
        <dbReference type="Rhea" id="RHEA:65756"/>
        <dbReference type="Rhea" id="RHEA-COMP:16892"/>
        <dbReference type="Rhea" id="RHEA-COMP:16893"/>
        <dbReference type="Rhea" id="RHEA-COMP:16894"/>
        <dbReference type="Rhea" id="RHEA-COMP:16895"/>
        <dbReference type="ChEBI" id="CHEBI:15377"/>
        <dbReference type="ChEBI" id="CHEBI:15378"/>
        <dbReference type="ChEBI" id="CHEBI:29033"/>
        <dbReference type="ChEBI" id="CHEBI:29034"/>
        <dbReference type="ChEBI" id="CHEBI:29969"/>
        <dbReference type="ChEBI" id="CHEBI:29979"/>
        <dbReference type="ChEBI" id="CHEBI:33190"/>
        <dbReference type="ChEBI" id="CHEBI:58354"/>
        <dbReference type="ChEBI" id="CHEBI:143915"/>
        <dbReference type="ChEBI" id="CHEBI:157692"/>
    </reaction>
    <physiologicalReaction direction="left-to-right" evidence="11">
        <dbReference type="Rhea" id="RHEA:65757"/>
    </physiologicalReaction>
</comment>
<dbReference type="InterPro" id="IPR029787">
    <property type="entry name" value="Nucleotide_cyclase"/>
</dbReference>
<evidence type="ECO:0000256" key="10">
    <source>
        <dbReference type="ARBA" id="ARBA00033171"/>
    </source>
</evidence>
<comment type="caution">
    <text evidence="15">The sequence shown here is derived from an EMBL/GenBank/DDBJ whole genome shotgun (WGS) entry which is preliminary data.</text>
</comment>
<accession>A0A562ZQ48</accession>
<comment type="function">
    <text evidence="1">Responsible for the formation of the pyrimidine heterocycle in the thiamine biosynthesis pathway. Catalyzes the formation of hydroxymethylpyrimidine phosphate (HMP-P) from histidine and pyridoxal phosphate (PLP). The protein uses PLP and the active site histidine to form HMP-P, generating an inactive enzyme. The enzyme can only undergo a single turnover, which suggests it is a suicide enzyme.</text>
</comment>
<dbReference type="EMBL" id="VOBQ01000012">
    <property type="protein sequence ID" value="TWO70415.1"/>
    <property type="molecule type" value="Genomic_DNA"/>
</dbReference>
<evidence type="ECO:0000313" key="16">
    <source>
        <dbReference type="Proteomes" id="UP000318199"/>
    </source>
</evidence>
<evidence type="ECO:0000256" key="9">
    <source>
        <dbReference type="ARBA" id="ARBA00023004"/>
    </source>
</evidence>
<dbReference type="InterPro" id="IPR027939">
    <property type="entry name" value="NMT1/THI5"/>
</dbReference>
<evidence type="ECO:0000256" key="8">
    <source>
        <dbReference type="ARBA" id="ARBA00022977"/>
    </source>
</evidence>
<evidence type="ECO:0000256" key="2">
    <source>
        <dbReference type="ARBA" id="ARBA00004948"/>
    </source>
</evidence>
<dbReference type="AlphaFoldDB" id="A0A562ZQ48"/>